<gene>
    <name evidence="1" type="ORF">PFCIRM138_04375</name>
</gene>
<sequence length="42" mass="4452">MRRAALIIAAIAATAAGAVLIHRRNARARDAELWSRAADPIA</sequence>
<keyword evidence="1" id="KW-0472">Membrane</keyword>
<protein>
    <submittedName>
        <fullName evidence="1">Hypothetical transmembrane protein</fullName>
    </submittedName>
</protein>
<keyword evidence="1" id="KW-0812">Transmembrane</keyword>
<evidence type="ECO:0000313" key="1">
    <source>
        <dbReference type="EMBL" id="CEP27611.1"/>
    </source>
</evidence>
<accession>A0A068VUW3</accession>
<dbReference type="AlphaFoldDB" id="A0A068VUW3"/>
<proteinExistence type="predicted"/>
<reference evidence="1" key="1">
    <citation type="submission" date="2014-08" db="EMBL/GenBank/DDBJ databases">
        <authorList>
            <person name="Falentin Helene"/>
        </authorList>
    </citation>
    <scope>NUCLEOTIDE SEQUENCE</scope>
</reference>
<dbReference type="RefSeq" id="WP_013162027.1">
    <property type="nucleotide sequence ID" value="NZ_CP010341.1"/>
</dbReference>
<dbReference type="EMBL" id="LM676439">
    <property type="protein sequence ID" value="CEP27611.1"/>
    <property type="molecule type" value="Genomic_DNA"/>
</dbReference>
<dbReference type="GeneID" id="77168445"/>
<dbReference type="KEGG" id="pfre:RM25_2075"/>
<name>A0A068VUW3_PROFF</name>
<dbReference type="PATRIC" id="fig|66712.6.peg.2120"/>
<organism evidence="1">
    <name type="scientific">Propionibacterium freudenreichii subsp. freudenreichii</name>
    <dbReference type="NCBI Taxonomy" id="66712"/>
    <lineage>
        <taxon>Bacteria</taxon>
        <taxon>Bacillati</taxon>
        <taxon>Actinomycetota</taxon>
        <taxon>Actinomycetes</taxon>
        <taxon>Propionibacteriales</taxon>
        <taxon>Propionibacteriaceae</taxon>
        <taxon>Propionibacterium</taxon>
    </lineage>
</organism>